<keyword evidence="2" id="KW-0812">Transmembrane</keyword>
<feature type="chain" id="PRO_5047397751" description="Tubulin-specific chaperone D" evidence="3">
    <location>
        <begin position="29"/>
        <end position="714"/>
    </location>
</feature>
<reference evidence="4 5" key="1">
    <citation type="submission" date="2024-02" db="EMBL/GenBank/DDBJ databases">
        <authorList>
            <person name="Chen Y."/>
            <person name="Shah S."/>
            <person name="Dougan E. K."/>
            <person name="Thang M."/>
            <person name="Chan C."/>
        </authorList>
    </citation>
    <scope>NUCLEOTIDE SEQUENCE [LARGE SCALE GENOMIC DNA]</scope>
</reference>
<evidence type="ECO:0000256" key="1">
    <source>
        <dbReference type="SAM" id="MobiDB-lite"/>
    </source>
</evidence>
<feature type="transmembrane region" description="Helical" evidence="2">
    <location>
        <begin position="120"/>
        <end position="136"/>
    </location>
</feature>
<feature type="transmembrane region" description="Helical" evidence="2">
    <location>
        <begin position="142"/>
        <end position="160"/>
    </location>
</feature>
<dbReference type="InterPro" id="IPR016024">
    <property type="entry name" value="ARM-type_fold"/>
</dbReference>
<name>A0ABP0HRJ0_9DINO</name>
<evidence type="ECO:0008006" key="6">
    <source>
        <dbReference type="Google" id="ProtNLM"/>
    </source>
</evidence>
<evidence type="ECO:0000256" key="3">
    <source>
        <dbReference type="SAM" id="SignalP"/>
    </source>
</evidence>
<keyword evidence="5" id="KW-1185">Reference proteome</keyword>
<feature type="transmembrane region" description="Helical" evidence="2">
    <location>
        <begin position="79"/>
        <end position="99"/>
    </location>
</feature>
<keyword evidence="2" id="KW-0472">Membrane</keyword>
<protein>
    <recommendedName>
        <fullName evidence="6">Tubulin-specific chaperone D</fullName>
    </recommendedName>
</protein>
<keyword evidence="3" id="KW-0732">Signal</keyword>
<feature type="signal peptide" evidence="3">
    <location>
        <begin position="1"/>
        <end position="28"/>
    </location>
</feature>
<feature type="region of interest" description="Disordered" evidence="1">
    <location>
        <begin position="214"/>
        <end position="254"/>
    </location>
</feature>
<dbReference type="SUPFAM" id="SSF48371">
    <property type="entry name" value="ARM repeat"/>
    <property type="match status" value="1"/>
</dbReference>
<sequence>MPRMPRVTYPRGPLRGLLVLSALMAGLAFIPGKATRGCQAAGLSGLAAGASCAGAAGAEAMPMAPSGVNALPEAQQAQVVLAIFGALALFTYVLVGPIFQFLQKILPEGWFKGWQKTWPILGAFYMAAGVAHFTAAEAFEAIYPPMGTWGVLVLAWLCLVPRGLDRRGGALGRHRALRGSAPLGPRRRFAMGAPCCREAPPSLERAGSLRAHVRGDPGERLHVHTRSSDGRAHSRGSTHPRGVSSHPGPSAGRSAGPFVELFTLAFKASDREELSKLPAALVLLLEIIQTPADDPKLRRAAVKALGCTLAALTPHAPPHHVPEVDRGVQALIAQLLQPPAKQVHTEENAYKDSWWSGDDGKDGYDVPVAPVTQAAAEAIGRIALTTSAWRPVLRSCAMEALTNWIRYGLPDRKLNKYLFWAAAAMSGMPFVANEVKLHMNSVSAVDAALCTIIDILDEDIDGEYTLAGADRGEAEMPDLLGLIVQAMGLHSGAPEIQARGSTCISLLVPYVPFAKLSAVAPVAIVSVLTGHRRFPRRMDVMSGSACALRAFCELCRRHQGAEGTEVIVSRLRQEGASECMEQVFMGFSHYEDASELLEDAAAVHAQLSGVEALLKRLAEEPATSLLRVAGLKAIFEEGRLDMDFFSGRAAATAIEACERMVLEARADEDGRRSPRIHPLTPLGSMRSRPWSRVFVEVGWRPWGSTCGGWWKSSG</sequence>
<gene>
    <name evidence="4" type="ORF">CCMP2556_LOCUS2765</name>
</gene>
<proteinExistence type="predicted"/>
<feature type="compositionally biased region" description="Basic and acidic residues" evidence="1">
    <location>
        <begin position="214"/>
        <end position="232"/>
    </location>
</feature>
<evidence type="ECO:0000313" key="5">
    <source>
        <dbReference type="Proteomes" id="UP001642484"/>
    </source>
</evidence>
<accession>A0ABP0HRJ0</accession>
<keyword evidence="2" id="KW-1133">Transmembrane helix</keyword>
<comment type="caution">
    <text evidence="4">The sequence shown here is derived from an EMBL/GenBank/DDBJ whole genome shotgun (WGS) entry which is preliminary data.</text>
</comment>
<evidence type="ECO:0000313" key="4">
    <source>
        <dbReference type="EMBL" id="CAK8992196.1"/>
    </source>
</evidence>
<organism evidence="4 5">
    <name type="scientific">Durusdinium trenchii</name>
    <dbReference type="NCBI Taxonomy" id="1381693"/>
    <lineage>
        <taxon>Eukaryota</taxon>
        <taxon>Sar</taxon>
        <taxon>Alveolata</taxon>
        <taxon>Dinophyceae</taxon>
        <taxon>Suessiales</taxon>
        <taxon>Symbiodiniaceae</taxon>
        <taxon>Durusdinium</taxon>
    </lineage>
</organism>
<dbReference type="Gene3D" id="1.25.10.10">
    <property type="entry name" value="Leucine-rich Repeat Variant"/>
    <property type="match status" value="1"/>
</dbReference>
<evidence type="ECO:0000256" key="2">
    <source>
        <dbReference type="SAM" id="Phobius"/>
    </source>
</evidence>
<dbReference type="Proteomes" id="UP001642484">
    <property type="component" value="Unassembled WGS sequence"/>
</dbReference>
<dbReference type="EMBL" id="CAXAMN010001091">
    <property type="protein sequence ID" value="CAK8992196.1"/>
    <property type="molecule type" value="Genomic_DNA"/>
</dbReference>
<dbReference type="InterPro" id="IPR011989">
    <property type="entry name" value="ARM-like"/>
</dbReference>